<dbReference type="Pfam" id="PF24864">
    <property type="entry name" value="DUF7730"/>
    <property type="match status" value="1"/>
</dbReference>
<dbReference type="RefSeq" id="XP_033683632.1">
    <property type="nucleotide sequence ID" value="XM_033821803.1"/>
</dbReference>
<dbReference type="InterPro" id="IPR056632">
    <property type="entry name" value="DUF7730"/>
</dbReference>
<dbReference type="AlphaFoldDB" id="A0A6A6IEX8"/>
<feature type="compositionally biased region" description="Basic and acidic residues" evidence="1">
    <location>
        <begin position="9"/>
        <end position="18"/>
    </location>
</feature>
<evidence type="ECO:0000259" key="2">
    <source>
        <dbReference type="Pfam" id="PF24864"/>
    </source>
</evidence>
<name>A0A6A6IEX8_9PLEO</name>
<feature type="region of interest" description="Disordered" evidence="1">
    <location>
        <begin position="1"/>
        <end position="27"/>
    </location>
</feature>
<keyword evidence="4" id="KW-1185">Reference proteome</keyword>
<organism evidence="3 4">
    <name type="scientific">Trematosphaeria pertusa</name>
    <dbReference type="NCBI Taxonomy" id="390896"/>
    <lineage>
        <taxon>Eukaryota</taxon>
        <taxon>Fungi</taxon>
        <taxon>Dikarya</taxon>
        <taxon>Ascomycota</taxon>
        <taxon>Pezizomycotina</taxon>
        <taxon>Dothideomycetes</taxon>
        <taxon>Pleosporomycetidae</taxon>
        <taxon>Pleosporales</taxon>
        <taxon>Massarineae</taxon>
        <taxon>Trematosphaeriaceae</taxon>
        <taxon>Trematosphaeria</taxon>
    </lineage>
</organism>
<protein>
    <recommendedName>
        <fullName evidence="2">DUF7730 domain-containing protein</fullName>
    </recommendedName>
</protein>
<dbReference type="Proteomes" id="UP000800094">
    <property type="component" value="Unassembled WGS sequence"/>
</dbReference>
<sequence length="246" mass="28789">MPKAKRNRKTEPPARRESSLQNLTRRSPQAAIWRRNQTSCLFFRLPAELRLRIYELVLSSHVIYIQFGGHAYKISPKAKIGRRLESRPLAGFHCTRYPTDCNPFTTRLSGRQREALRGLQVLNSVSRDFYQDTALLPYQWNTWAFQSVHVMRRFVEDKNRLPQASLRAIQSVFGQNWMTKESWMTKWKGINLDYTRFFPGLKILCIDGPGEVTKHDLVEGTKEMQAKSTLDIDWQMIHGNPPYDFL</sequence>
<reference evidence="3" key="1">
    <citation type="journal article" date="2020" name="Stud. Mycol.">
        <title>101 Dothideomycetes genomes: a test case for predicting lifestyles and emergence of pathogens.</title>
        <authorList>
            <person name="Haridas S."/>
            <person name="Albert R."/>
            <person name="Binder M."/>
            <person name="Bloem J."/>
            <person name="Labutti K."/>
            <person name="Salamov A."/>
            <person name="Andreopoulos B."/>
            <person name="Baker S."/>
            <person name="Barry K."/>
            <person name="Bills G."/>
            <person name="Bluhm B."/>
            <person name="Cannon C."/>
            <person name="Castanera R."/>
            <person name="Culley D."/>
            <person name="Daum C."/>
            <person name="Ezra D."/>
            <person name="Gonzalez J."/>
            <person name="Henrissat B."/>
            <person name="Kuo A."/>
            <person name="Liang C."/>
            <person name="Lipzen A."/>
            <person name="Lutzoni F."/>
            <person name="Magnuson J."/>
            <person name="Mondo S."/>
            <person name="Nolan M."/>
            <person name="Ohm R."/>
            <person name="Pangilinan J."/>
            <person name="Park H.-J."/>
            <person name="Ramirez L."/>
            <person name="Alfaro M."/>
            <person name="Sun H."/>
            <person name="Tritt A."/>
            <person name="Yoshinaga Y."/>
            <person name="Zwiers L.-H."/>
            <person name="Turgeon B."/>
            <person name="Goodwin S."/>
            <person name="Spatafora J."/>
            <person name="Crous P."/>
            <person name="Grigoriev I."/>
        </authorList>
    </citation>
    <scope>NUCLEOTIDE SEQUENCE</scope>
    <source>
        <strain evidence="3">CBS 122368</strain>
    </source>
</reference>
<evidence type="ECO:0000313" key="4">
    <source>
        <dbReference type="Proteomes" id="UP000800094"/>
    </source>
</evidence>
<proteinExistence type="predicted"/>
<dbReference type="PANTHER" id="PTHR38790">
    <property type="entry name" value="2EXR DOMAIN-CONTAINING PROTEIN-RELATED"/>
    <property type="match status" value="1"/>
</dbReference>
<dbReference type="GeneID" id="54575133"/>
<dbReference type="PANTHER" id="PTHR38790:SF4">
    <property type="entry name" value="2EXR DOMAIN-CONTAINING PROTEIN"/>
    <property type="match status" value="1"/>
</dbReference>
<dbReference type="EMBL" id="ML987195">
    <property type="protein sequence ID" value="KAF2248628.1"/>
    <property type="molecule type" value="Genomic_DNA"/>
</dbReference>
<evidence type="ECO:0000313" key="3">
    <source>
        <dbReference type="EMBL" id="KAF2248628.1"/>
    </source>
</evidence>
<feature type="domain" description="DUF7730" evidence="2">
    <location>
        <begin position="36"/>
        <end position="172"/>
    </location>
</feature>
<dbReference type="OrthoDB" id="5413827at2759"/>
<evidence type="ECO:0000256" key="1">
    <source>
        <dbReference type="SAM" id="MobiDB-lite"/>
    </source>
</evidence>
<accession>A0A6A6IEX8</accession>
<gene>
    <name evidence="3" type="ORF">BU26DRAFT_302572</name>
</gene>